<accession>A0A6C0BZY8</accession>
<keyword evidence="1" id="KW-0812">Transmembrane</keyword>
<keyword evidence="1" id="KW-0472">Membrane</keyword>
<evidence type="ECO:0008006" key="3">
    <source>
        <dbReference type="Google" id="ProtNLM"/>
    </source>
</evidence>
<dbReference type="AlphaFoldDB" id="A0A6C0BZY8"/>
<sequence length="317" mass="35043">MSSTLASLGTDTQVELSKFSSTNYIDGGREFLNSNSAVAKVAFLLLVVILFILLLRLGAGLMSWFMEPSPTPILIKGAHDATVGMTIGQNPNISGNIPILRSVNDQTGLEFTWSTWLYVDGTNFKTKSATSANYKHIFHKGNYNFDEKTGLNTPNNAPGLYLSSSTNSLLVLMNTYDTPTYSSRKNKQNGVGPNAAIPESIVINDLPLDKWVNVIIRISNQNQLDVYINGTLVKRELLKGIPRQNYGDVFVTRNGGFKGFISELRYFNSGIGTNKIQEIVDNGPNTKLLQDNTMMDSAPRYLSTRWFFSGIKDGYNP</sequence>
<dbReference type="SUPFAM" id="SSF49899">
    <property type="entry name" value="Concanavalin A-like lectins/glucanases"/>
    <property type="match status" value="1"/>
</dbReference>
<evidence type="ECO:0000256" key="1">
    <source>
        <dbReference type="SAM" id="Phobius"/>
    </source>
</evidence>
<dbReference type="EMBL" id="MN739281">
    <property type="protein sequence ID" value="QHS96938.1"/>
    <property type="molecule type" value="Genomic_DNA"/>
</dbReference>
<reference evidence="2" key="1">
    <citation type="journal article" date="2020" name="Nature">
        <title>Giant virus diversity and host interactions through global metagenomics.</title>
        <authorList>
            <person name="Schulz F."/>
            <person name="Roux S."/>
            <person name="Paez-Espino D."/>
            <person name="Jungbluth S."/>
            <person name="Walsh D.A."/>
            <person name="Denef V.J."/>
            <person name="McMahon K.D."/>
            <person name="Konstantinidis K.T."/>
            <person name="Eloe-Fadrosh E.A."/>
            <person name="Kyrpides N.C."/>
            <person name="Woyke T."/>
        </authorList>
    </citation>
    <scope>NUCLEOTIDE SEQUENCE</scope>
    <source>
        <strain evidence="2">GVMAG-M-3300020166-5</strain>
    </source>
</reference>
<name>A0A6C0BZY8_9ZZZZ</name>
<dbReference type="InterPro" id="IPR013320">
    <property type="entry name" value="ConA-like_dom_sf"/>
</dbReference>
<dbReference type="Gene3D" id="2.60.120.200">
    <property type="match status" value="1"/>
</dbReference>
<organism evidence="2">
    <name type="scientific">viral metagenome</name>
    <dbReference type="NCBI Taxonomy" id="1070528"/>
    <lineage>
        <taxon>unclassified sequences</taxon>
        <taxon>metagenomes</taxon>
        <taxon>organismal metagenomes</taxon>
    </lineage>
</organism>
<protein>
    <recommendedName>
        <fullName evidence="3">Lectin/glucanase superfamily protein</fullName>
    </recommendedName>
</protein>
<keyword evidence="1" id="KW-1133">Transmembrane helix</keyword>
<proteinExistence type="predicted"/>
<evidence type="ECO:0000313" key="2">
    <source>
        <dbReference type="EMBL" id="QHS96938.1"/>
    </source>
</evidence>
<feature type="transmembrane region" description="Helical" evidence="1">
    <location>
        <begin position="37"/>
        <end position="57"/>
    </location>
</feature>